<name>A0AAW9HHT3_9ACTO</name>
<evidence type="ECO:0000256" key="1">
    <source>
        <dbReference type="SAM" id="Phobius"/>
    </source>
</evidence>
<feature type="transmembrane region" description="Helical" evidence="1">
    <location>
        <begin position="336"/>
        <end position="359"/>
    </location>
</feature>
<sequence length="794" mass="83997">MTMGKQRVLLILKMAGQRSFATLRTALLALIAVALAATVAACVSAHGRAVERGATASFGSYFQQVTGNAAVQSYMEKLGSSGRAVALSRTRANLLSAQTQSATVADVTMTSGPANIGVLRQGSYPARPGDISISVEAARQLNLSVGDVLELVDTQVAEGDKTGTAAEFRVSGVTENPASIRELSGVALTDSSEVLGQADVWLTNESLAPIEVELTRGGGQATTAAVTSARMGAYTLSNQAIPPQLAWFIGLVMLSVVIVALYGSGRSRRREIYRILLSLGDTRWKASATTCASATVTALVGGILGWGSAAAVHVSFAGALGEYVEQRWEEPEWGAINSTAVAVLLLMLIGGVLAAGTTVFFEARRHRRKLHGEIFSRRLLLGIGIIGTVLAVAFVAARQLYIFPYGHYAAMIAGALSIPSLAYALQPGSRRYPVTARLAQRMQKMALLGMAVVFVLSYYASLYASSVAVLSNWTSRQVSGETSYLSITGANKNAVDNLMQRYPEISERAAIFGDVATHDRMYRIVDSAGAPCIKSASDLGDCPTAALDLVMVASGGLLDRGYVNHAPASFVSESGATTLLGIALSDGQVTGTFTADGLIADERLENNVLSGLILPPDSPLLTQLGVGEPYSYTVIIFGFGSFSDEVRDGIRSTVLLEAPFAFLVDPDEPGIRQLKAQAVVRQLLALLVAPVVLLATVTAVVSEQTTERRLIELGGGGNRARWRLVAPLITSYVLSLGSGVVLGRLAAMDRLPFTYSPVTHDYGWLWALTLVGLLAVLPALRLGIRPFAENVNRR</sequence>
<gene>
    <name evidence="2" type="ORF">R6G74_08665</name>
</gene>
<keyword evidence="1" id="KW-0472">Membrane</keyword>
<dbReference type="RefSeq" id="WP_145989827.1">
    <property type="nucleotide sequence ID" value="NZ_JASOHK010000034.1"/>
</dbReference>
<keyword evidence="1" id="KW-1133">Transmembrane helix</keyword>
<evidence type="ECO:0000313" key="2">
    <source>
        <dbReference type="EMBL" id="MDY5141374.1"/>
    </source>
</evidence>
<reference evidence="2" key="1">
    <citation type="submission" date="2023-10" db="EMBL/GenBank/DDBJ databases">
        <title>Whole Genome based description of the genera Actinobaculum and Actinotignum reveals a complex phylogenetic relationship within the species included in the genus Actinotignum.</title>
        <authorList>
            <person name="Jensen C.S."/>
            <person name="Dargis R."/>
            <person name="Kemp M."/>
            <person name="Christensen J.J."/>
        </authorList>
    </citation>
    <scope>NUCLEOTIDE SEQUENCE</scope>
    <source>
        <strain evidence="2">SLA_B245</strain>
    </source>
</reference>
<organism evidence="2 3">
    <name type="scientific">Actinotignum timonense</name>
    <dbReference type="NCBI Taxonomy" id="1870995"/>
    <lineage>
        <taxon>Bacteria</taxon>
        <taxon>Bacillati</taxon>
        <taxon>Actinomycetota</taxon>
        <taxon>Actinomycetes</taxon>
        <taxon>Actinomycetales</taxon>
        <taxon>Actinomycetaceae</taxon>
        <taxon>Actinotignum</taxon>
    </lineage>
</organism>
<keyword evidence="1" id="KW-0812">Transmembrane</keyword>
<dbReference type="EMBL" id="JAWNFV010000022">
    <property type="protein sequence ID" value="MDY5141374.1"/>
    <property type="molecule type" value="Genomic_DNA"/>
</dbReference>
<feature type="transmembrane region" description="Helical" evidence="1">
    <location>
        <begin position="722"/>
        <end position="743"/>
    </location>
</feature>
<feature type="transmembrane region" description="Helical" evidence="1">
    <location>
        <begin position="407"/>
        <end position="425"/>
    </location>
</feature>
<feature type="transmembrane region" description="Helical" evidence="1">
    <location>
        <begin position="446"/>
        <end position="470"/>
    </location>
</feature>
<comment type="caution">
    <text evidence="2">The sequence shown here is derived from an EMBL/GenBank/DDBJ whole genome shotgun (WGS) entry which is preliminary data.</text>
</comment>
<accession>A0AAW9HHT3</accession>
<dbReference type="Proteomes" id="UP001288320">
    <property type="component" value="Unassembled WGS sequence"/>
</dbReference>
<feature type="transmembrane region" description="Helical" evidence="1">
    <location>
        <begin position="763"/>
        <end position="784"/>
    </location>
</feature>
<feature type="transmembrane region" description="Helical" evidence="1">
    <location>
        <begin position="245"/>
        <end position="265"/>
    </location>
</feature>
<feature type="transmembrane region" description="Helical" evidence="1">
    <location>
        <begin position="286"/>
        <end position="316"/>
    </location>
</feature>
<evidence type="ECO:0000313" key="3">
    <source>
        <dbReference type="Proteomes" id="UP001288320"/>
    </source>
</evidence>
<feature type="transmembrane region" description="Helical" evidence="1">
    <location>
        <begin position="683"/>
        <end position="701"/>
    </location>
</feature>
<proteinExistence type="predicted"/>
<evidence type="ECO:0008006" key="4">
    <source>
        <dbReference type="Google" id="ProtNLM"/>
    </source>
</evidence>
<protein>
    <recommendedName>
        <fullName evidence="4">ABC transporter permease</fullName>
    </recommendedName>
</protein>
<feature type="transmembrane region" description="Helical" evidence="1">
    <location>
        <begin position="379"/>
        <end position="401"/>
    </location>
</feature>
<dbReference type="AlphaFoldDB" id="A0AAW9HHT3"/>